<sequence>MHNSLLQKRRLYSEQPHKKIWWLKPILAHYLLLILAILLPYYNNFHEGMTLEHFKHALINWDSLWYIEIAENGYESRKATAFFPFVPILIKVFGNPYTVIAVTQVAFFICLYLLKEFFKRCNMNDSQIKAGIWLFAVNPCAIYYATVYTEVWIVLFSLASLHMAIKEKWLYAYIFAAILTSTRAPALLFGIFPFTLFIMSIWNKNWKLVKNSLLWGLSCTVGLTGYMIYLYRVFGDPLVFSTTQAENWDHYAVLPWIQIIEGFYAAFTVDIREIRQGLWISAVLFAFFGIGYIWRLKSNLKWESISAMLFVCITIIFIFSFGTRGLPMHSTLRYLSVLFPIYAIIPLVVPKSIQRIIIIFFAIVLFMSAWNFTHHIWNL</sequence>
<comment type="caution">
    <text evidence="11">The sequence shown here is derived from an EMBL/GenBank/DDBJ whole genome shotgun (WGS) entry which is preliminary data.</text>
</comment>
<feature type="transmembrane region" description="Helical" evidence="10">
    <location>
        <begin position="213"/>
        <end position="231"/>
    </location>
</feature>
<keyword evidence="12" id="KW-1185">Reference proteome</keyword>
<keyword evidence="3" id="KW-0337">GPI-anchor biosynthesis</keyword>
<keyword evidence="7" id="KW-0256">Endoplasmic reticulum</keyword>
<proteinExistence type="predicted"/>
<evidence type="ECO:0000256" key="1">
    <source>
        <dbReference type="ARBA" id="ARBA00004477"/>
    </source>
</evidence>
<dbReference type="PANTHER" id="PTHR12468">
    <property type="entry name" value="GPI MANNOSYLTRANSFERASE 2"/>
    <property type="match status" value="1"/>
</dbReference>
<evidence type="ECO:0000256" key="2">
    <source>
        <dbReference type="ARBA" id="ARBA00004687"/>
    </source>
</evidence>
<comment type="subcellular location">
    <subcellularLocation>
        <location evidence="1">Endoplasmic reticulum membrane</location>
        <topology evidence="1">Multi-pass membrane protein</topology>
    </subcellularLocation>
</comment>
<evidence type="ECO:0000256" key="9">
    <source>
        <dbReference type="ARBA" id="ARBA00023136"/>
    </source>
</evidence>
<feature type="transmembrane region" description="Helical" evidence="10">
    <location>
        <begin position="332"/>
        <end position="349"/>
    </location>
</feature>
<keyword evidence="9 10" id="KW-0472">Membrane</keyword>
<dbReference type="Proteomes" id="UP000677611">
    <property type="component" value="Unassembled WGS sequence"/>
</dbReference>
<evidence type="ECO:0000256" key="10">
    <source>
        <dbReference type="SAM" id="Phobius"/>
    </source>
</evidence>
<protein>
    <recommendedName>
        <fullName evidence="13">Mannosyltransferase (PIG-V)</fullName>
    </recommendedName>
</protein>
<dbReference type="RefSeq" id="WP_208016423.1">
    <property type="nucleotide sequence ID" value="NZ_JAGDQJ010000001.1"/>
</dbReference>
<organism evidence="11 12">
    <name type="scientific">Bacillus arachidis</name>
    <dbReference type="NCBI Taxonomy" id="2819290"/>
    <lineage>
        <taxon>Bacteria</taxon>
        <taxon>Bacillati</taxon>
        <taxon>Bacillota</taxon>
        <taxon>Bacilli</taxon>
        <taxon>Bacillales</taxon>
        <taxon>Bacillaceae</taxon>
        <taxon>Bacillus</taxon>
    </lineage>
</organism>
<keyword evidence="8 10" id="KW-1133">Transmembrane helix</keyword>
<name>A0ABS3NRX6_9BACI</name>
<evidence type="ECO:0000256" key="5">
    <source>
        <dbReference type="ARBA" id="ARBA00022679"/>
    </source>
</evidence>
<feature type="transmembrane region" description="Helical" evidence="10">
    <location>
        <begin position="135"/>
        <end position="158"/>
    </location>
</feature>
<feature type="transmembrane region" description="Helical" evidence="10">
    <location>
        <begin position="170"/>
        <end position="201"/>
    </location>
</feature>
<evidence type="ECO:0000313" key="12">
    <source>
        <dbReference type="Proteomes" id="UP000677611"/>
    </source>
</evidence>
<dbReference type="InterPro" id="IPR007315">
    <property type="entry name" value="PIG-V/Gpi18"/>
</dbReference>
<evidence type="ECO:0000256" key="8">
    <source>
        <dbReference type="ARBA" id="ARBA00022989"/>
    </source>
</evidence>
<feature type="transmembrane region" description="Helical" evidence="10">
    <location>
        <begin position="306"/>
        <end position="326"/>
    </location>
</feature>
<gene>
    <name evidence="11" type="ORF">J4P90_00195</name>
</gene>
<dbReference type="Pfam" id="PF04188">
    <property type="entry name" value="Mannosyl_trans2"/>
    <property type="match status" value="1"/>
</dbReference>
<evidence type="ECO:0008006" key="13">
    <source>
        <dbReference type="Google" id="ProtNLM"/>
    </source>
</evidence>
<evidence type="ECO:0000256" key="4">
    <source>
        <dbReference type="ARBA" id="ARBA00022676"/>
    </source>
</evidence>
<feature type="transmembrane region" description="Helical" evidence="10">
    <location>
        <begin position="97"/>
        <end position="114"/>
    </location>
</feature>
<evidence type="ECO:0000256" key="3">
    <source>
        <dbReference type="ARBA" id="ARBA00022502"/>
    </source>
</evidence>
<evidence type="ECO:0000256" key="7">
    <source>
        <dbReference type="ARBA" id="ARBA00022824"/>
    </source>
</evidence>
<feature type="transmembrane region" description="Helical" evidence="10">
    <location>
        <begin position="277"/>
        <end position="294"/>
    </location>
</feature>
<keyword evidence="4" id="KW-0328">Glycosyltransferase</keyword>
<evidence type="ECO:0000313" key="11">
    <source>
        <dbReference type="EMBL" id="MBO1623681.1"/>
    </source>
</evidence>
<feature type="transmembrane region" description="Helical" evidence="10">
    <location>
        <begin position="356"/>
        <end position="377"/>
    </location>
</feature>
<feature type="transmembrane region" description="Helical" evidence="10">
    <location>
        <begin position="21"/>
        <end position="42"/>
    </location>
</feature>
<dbReference type="PANTHER" id="PTHR12468:SF2">
    <property type="entry name" value="GPI MANNOSYLTRANSFERASE 2"/>
    <property type="match status" value="1"/>
</dbReference>
<reference evidence="11 12" key="1">
    <citation type="submission" date="2021-03" db="EMBL/GenBank/DDBJ databases">
        <title>Identification of novel Bacillus strains.</title>
        <authorList>
            <person name="Xiao Z."/>
            <person name="Li Y."/>
            <person name="Shen J."/>
        </authorList>
    </citation>
    <scope>NUCLEOTIDE SEQUENCE [LARGE SCALE GENOMIC DNA]</scope>
    <source>
        <strain evidence="11 12">SY8</strain>
    </source>
</reference>
<comment type="pathway">
    <text evidence="2">Glycolipid biosynthesis; glycosylphosphatidylinositol-anchor biosynthesis.</text>
</comment>
<dbReference type="EMBL" id="JAGDQJ010000001">
    <property type="protein sequence ID" value="MBO1623681.1"/>
    <property type="molecule type" value="Genomic_DNA"/>
</dbReference>
<accession>A0ABS3NRX6</accession>
<keyword evidence="6 10" id="KW-0812">Transmembrane</keyword>
<evidence type="ECO:0000256" key="6">
    <source>
        <dbReference type="ARBA" id="ARBA00022692"/>
    </source>
</evidence>
<keyword evidence="5" id="KW-0808">Transferase</keyword>